<accession>A0A482T7W1</accession>
<sequence length="156" mass="18081">MEFGTGHTGMNGPSKSDRDIQTLMRCILNHFSCVSVKRLHNLSFLSEYEYYEKQDERLTSARYWKYLEGVHSEEIDGNLEDIAGIERRRTRINREMIPTLKIKDELECGFNKDTQQIISDVVERYGEIPPAEIQRKIADTDPYEDADSGKAIEFSP</sequence>
<dbReference type="Proteomes" id="UP000294028">
    <property type="component" value="Unassembled WGS sequence"/>
</dbReference>
<proteinExistence type="predicted"/>
<feature type="region of interest" description="Disordered" evidence="1">
    <location>
        <begin position="133"/>
        <end position="156"/>
    </location>
</feature>
<reference evidence="2 3" key="1">
    <citation type="submission" date="2018-12" db="EMBL/GenBank/DDBJ databases">
        <title>Genome analysis provides insights into bioremediation potentialities of Halogeometricum borinquense strain N11.</title>
        <authorList>
            <person name="Najjari A."/>
            <person name="Youssef N."/>
            <person name="Fhoula I."/>
            <person name="Ben Dhia O."/>
            <person name="Mahjoubi M."/>
            <person name="Ouzari H.I."/>
            <person name="Cherif A."/>
        </authorList>
    </citation>
    <scope>NUCLEOTIDE SEQUENCE [LARGE SCALE GENOMIC DNA]</scope>
    <source>
        <strain evidence="2 3">N11</strain>
    </source>
</reference>
<evidence type="ECO:0000256" key="1">
    <source>
        <dbReference type="SAM" id="MobiDB-lite"/>
    </source>
</evidence>
<evidence type="ECO:0000313" key="2">
    <source>
        <dbReference type="EMBL" id="RYJ12712.1"/>
    </source>
</evidence>
<gene>
    <name evidence="2" type="ORF">ELS19_01125</name>
</gene>
<dbReference type="RefSeq" id="WP_129783198.1">
    <property type="nucleotide sequence ID" value="NZ_RZHH01000002.1"/>
</dbReference>
<evidence type="ECO:0000313" key="3">
    <source>
        <dbReference type="Proteomes" id="UP000294028"/>
    </source>
</evidence>
<dbReference type="EMBL" id="RZHH01000002">
    <property type="protein sequence ID" value="RYJ12712.1"/>
    <property type="molecule type" value="Genomic_DNA"/>
</dbReference>
<dbReference type="AlphaFoldDB" id="A0A482T7W1"/>
<comment type="caution">
    <text evidence="2">The sequence shown here is derived from an EMBL/GenBank/DDBJ whole genome shotgun (WGS) entry which is preliminary data.</text>
</comment>
<organism evidence="2 3">
    <name type="scientific">Halogeometricum borinquense</name>
    <dbReference type="NCBI Taxonomy" id="60847"/>
    <lineage>
        <taxon>Archaea</taxon>
        <taxon>Methanobacteriati</taxon>
        <taxon>Methanobacteriota</taxon>
        <taxon>Stenosarchaea group</taxon>
        <taxon>Halobacteria</taxon>
        <taxon>Halobacteriales</taxon>
        <taxon>Haloferacaceae</taxon>
        <taxon>Halogeometricum</taxon>
    </lineage>
</organism>
<name>A0A482T7W1_9EURY</name>
<protein>
    <submittedName>
        <fullName evidence="2">Uncharacterized protein</fullName>
    </submittedName>
</protein>